<dbReference type="SUPFAM" id="SSF143548">
    <property type="entry name" value="Serine metabolism enzymes domain"/>
    <property type="match status" value="1"/>
</dbReference>
<comment type="catalytic activity">
    <reaction evidence="10 11">
        <text>(2R)-3-phosphoglycerate + NAD(+) = 3-phosphooxypyruvate + NADH + H(+)</text>
        <dbReference type="Rhea" id="RHEA:12641"/>
        <dbReference type="ChEBI" id="CHEBI:15378"/>
        <dbReference type="ChEBI" id="CHEBI:18110"/>
        <dbReference type="ChEBI" id="CHEBI:57540"/>
        <dbReference type="ChEBI" id="CHEBI:57945"/>
        <dbReference type="ChEBI" id="CHEBI:58272"/>
        <dbReference type="EC" id="1.1.1.95"/>
    </reaction>
</comment>
<dbReference type="CDD" id="cd04902">
    <property type="entry name" value="ACT_3PGDH-xct"/>
    <property type="match status" value="1"/>
</dbReference>
<keyword evidence="8 11" id="KW-0718">Serine biosynthesis</keyword>
<comment type="function">
    <text evidence="1">Catalyzes the reversible oxidation of 3-phospho-D-glycerate to 3-phosphonooxypyruvate, the first step of the phosphorylated L-serine biosynthesis pathway. Also catalyzes the reversible oxidation of 2-hydroxyglutarate to 2-oxoglutarate.</text>
</comment>
<dbReference type="SUPFAM" id="SSF52283">
    <property type="entry name" value="Formate/glycerate dehydrogenase catalytic domain-like"/>
    <property type="match status" value="1"/>
</dbReference>
<comment type="similarity">
    <text evidence="3 11">Belongs to the D-isomer specific 2-hydroxyacid dehydrogenase family.</text>
</comment>
<dbReference type="PANTHER" id="PTHR42789">
    <property type="entry name" value="D-ISOMER SPECIFIC 2-HYDROXYACID DEHYDROGENASE FAMILY PROTEIN (AFU_ORTHOLOGUE AFUA_6G10090)"/>
    <property type="match status" value="1"/>
</dbReference>
<evidence type="ECO:0000256" key="2">
    <source>
        <dbReference type="ARBA" id="ARBA00005216"/>
    </source>
</evidence>
<dbReference type="GO" id="GO:0004617">
    <property type="term" value="F:phosphoglycerate dehydrogenase activity"/>
    <property type="evidence" value="ECO:0007669"/>
    <property type="project" value="UniProtKB-UniRule"/>
</dbReference>
<dbReference type="Pfam" id="PF02826">
    <property type="entry name" value="2-Hacid_dh_C"/>
    <property type="match status" value="1"/>
</dbReference>
<dbReference type="OrthoDB" id="9805416at2"/>
<proteinExistence type="inferred from homology"/>
<comment type="pathway">
    <text evidence="2 11">Amino-acid biosynthesis; L-serine biosynthesis; L-serine from 3-phospho-D-glycerate: step 1/3.</text>
</comment>
<comment type="catalytic activity">
    <reaction evidence="9">
        <text>(R)-2-hydroxyglutarate + NAD(+) = 2-oxoglutarate + NADH + H(+)</text>
        <dbReference type="Rhea" id="RHEA:49612"/>
        <dbReference type="ChEBI" id="CHEBI:15378"/>
        <dbReference type="ChEBI" id="CHEBI:15801"/>
        <dbReference type="ChEBI" id="CHEBI:16810"/>
        <dbReference type="ChEBI" id="CHEBI:57540"/>
        <dbReference type="ChEBI" id="CHEBI:57945"/>
        <dbReference type="EC" id="1.1.1.399"/>
    </reaction>
</comment>
<evidence type="ECO:0000256" key="4">
    <source>
        <dbReference type="ARBA" id="ARBA00021582"/>
    </source>
</evidence>
<dbReference type="AlphaFoldDB" id="Q1IVI0"/>
<name>Q1IVI0_KORVE</name>
<dbReference type="SUPFAM" id="SSF55021">
    <property type="entry name" value="ACT-like"/>
    <property type="match status" value="1"/>
</dbReference>
<dbReference type="InterPro" id="IPR036291">
    <property type="entry name" value="NAD(P)-bd_dom_sf"/>
</dbReference>
<reference evidence="13 14" key="1">
    <citation type="journal article" date="2009" name="Appl. Environ. Microbiol.">
        <title>Three genomes from the phylum Acidobacteria provide insight into the lifestyles of these microorganisms in soils.</title>
        <authorList>
            <person name="Ward N.L."/>
            <person name="Challacombe J.F."/>
            <person name="Janssen P.H."/>
            <person name="Henrissat B."/>
            <person name="Coutinho P.M."/>
            <person name="Wu M."/>
            <person name="Xie G."/>
            <person name="Haft D.H."/>
            <person name="Sait M."/>
            <person name="Badger J."/>
            <person name="Barabote R.D."/>
            <person name="Bradley B."/>
            <person name="Brettin T.S."/>
            <person name="Brinkac L.M."/>
            <person name="Bruce D."/>
            <person name="Creasy T."/>
            <person name="Daugherty S.C."/>
            <person name="Davidsen T.M."/>
            <person name="DeBoy R.T."/>
            <person name="Detter J.C."/>
            <person name="Dodson R.J."/>
            <person name="Durkin A.S."/>
            <person name="Ganapathy A."/>
            <person name="Gwinn-Giglio M."/>
            <person name="Han C.S."/>
            <person name="Khouri H."/>
            <person name="Kiss H."/>
            <person name="Kothari S.P."/>
            <person name="Madupu R."/>
            <person name="Nelson K.E."/>
            <person name="Nelson W.C."/>
            <person name="Paulsen I."/>
            <person name="Penn K."/>
            <person name="Ren Q."/>
            <person name="Rosovitz M.J."/>
            <person name="Selengut J.D."/>
            <person name="Shrivastava S."/>
            <person name="Sullivan S.A."/>
            <person name="Tapia R."/>
            <person name="Thompson L.S."/>
            <person name="Watkins K.L."/>
            <person name="Yang Q."/>
            <person name="Yu C."/>
            <person name="Zafar N."/>
            <person name="Zhou L."/>
            <person name="Kuske C.R."/>
        </authorList>
    </citation>
    <scope>NUCLEOTIDE SEQUENCE [LARGE SCALE GENOMIC DNA]</scope>
    <source>
        <strain evidence="13 14">Ellin345</strain>
    </source>
</reference>
<feature type="domain" description="ACT" evidence="12">
    <location>
        <begin position="457"/>
        <end position="531"/>
    </location>
</feature>
<dbReference type="KEGG" id="aba:Acid345_0115"/>
<evidence type="ECO:0000313" key="14">
    <source>
        <dbReference type="Proteomes" id="UP000002432"/>
    </source>
</evidence>
<accession>Q1IVI0</accession>
<evidence type="ECO:0000256" key="11">
    <source>
        <dbReference type="RuleBase" id="RU363003"/>
    </source>
</evidence>
<evidence type="ECO:0000256" key="6">
    <source>
        <dbReference type="ARBA" id="ARBA00023002"/>
    </source>
</evidence>
<dbReference type="InterPro" id="IPR006236">
    <property type="entry name" value="PGDH"/>
</dbReference>
<keyword evidence="5 11" id="KW-0028">Amino-acid biosynthesis</keyword>
<dbReference type="Pfam" id="PF19304">
    <property type="entry name" value="PGDH_inter"/>
    <property type="match status" value="1"/>
</dbReference>
<dbReference type="Proteomes" id="UP000002432">
    <property type="component" value="Chromosome"/>
</dbReference>
<sequence>MKIVVAEKIAKAAIDLFKQDPTWNVVTPDQVAQKEQLLEQLKGADALIVRSAVFVDAAMLEHADQLRVIGRAGVGVDNIELEAATRKGIAVMNTPGANAIAVAEHTIGLMLALARFIPRATETMHAGKWEKKSLQGTELRGKTLGIVGLGRIGLEVARRAASFGMTLVAHDPYVSPAIAHDAKIRLADRDEVLAVADYITLHVGLTPQTANMINATTLATMKKGVRIVNCARGELIDDAALAEAVKSGHVGGAALDVFTEEPLKASPYHGVPNVILTPHIGGSTAEAQDAVGVQIAHQVRDYLQRGVVQNAVNMPSLTEQEYVALEPFITLGERLGSLLAQLAESRFEEIGIRYTGPLADWKTELIRNASIKGILQHTTDESVNVINANSVAETRGIRVHESKKEHPSSGAAANVLGLTVTTPKGTLSVRGTVLHGNSPRLLSFDNIDVEAPLEGTLLVIRNRDIPGVVGRVGTILGEHEVNIANFALGRPSGNSGGNAIAAVQVDGPLKEPVLQQLRQQKAILAANVVQF</sequence>
<evidence type="ECO:0000256" key="1">
    <source>
        <dbReference type="ARBA" id="ARBA00003800"/>
    </source>
</evidence>
<organism evidence="13 14">
    <name type="scientific">Koribacter versatilis (strain Ellin345)</name>
    <dbReference type="NCBI Taxonomy" id="204669"/>
    <lineage>
        <taxon>Bacteria</taxon>
        <taxon>Pseudomonadati</taxon>
        <taxon>Acidobacteriota</taxon>
        <taxon>Terriglobia</taxon>
        <taxon>Terriglobales</taxon>
        <taxon>Candidatus Korobacteraceae</taxon>
        <taxon>Candidatus Korobacter</taxon>
    </lineage>
</organism>
<dbReference type="InterPro" id="IPR006140">
    <property type="entry name" value="D-isomer_DH_NAD-bd"/>
</dbReference>
<dbReference type="PROSITE" id="PS00065">
    <property type="entry name" value="D_2_HYDROXYACID_DH_1"/>
    <property type="match status" value="1"/>
</dbReference>
<dbReference type="NCBIfam" id="TIGR01327">
    <property type="entry name" value="PGDH"/>
    <property type="match status" value="1"/>
</dbReference>
<dbReference type="Pfam" id="PF01842">
    <property type="entry name" value="ACT"/>
    <property type="match status" value="1"/>
</dbReference>
<dbReference type="FunFam" id="3.30.1330.90:FF:000003">
    <property type="entry name" value="D-3-phosphoglycerate dehydrogenase"/>
    <property type="match status" value="1"/>
</dbReference>
<keyword evidence="7 11" id="KW-0520">NAD</keyword>
<dbReference type="Pfam" id="PF00389">
    <property type="entry name" value="2-Hacid_dh"/>
    <property type="match status" value="1"/>
</dbReference>
<dbReference type="GO" id="GO:0051287">
    <property type="term" value="F:NAD binding"/>
    <property type="evidence" value="ECO:0007669"/>
    <property type="project" value="UniProtKB-UniRule"/>
</dbReference>
<dbReference type="eggNOG" id="COG1052">
    <property type="taxonomic scope" value="Bacteria"/>
</dbReference>
<dbReference type="UniPathway" id="UPA00135">
    <property type="reaction ID" value="UER00196"/>
</dbReference>
<dbReference type="InterPro" id="IPR006139">
    <property type="entry name" value="D-isomer_2_OHA_DH_cat_dom"/>
</dbReference>
<keyword evidence="14" id="KW-1185">Reference proteome</keyword>
<dbReference type="InterPro" id="IPR029009">
    <property type="entry name" value="ASB_dom_sf"/>
</dbReference>
<evidence type="ECO:0000256" key="5">
    <source>
        <dbReference type="ARBA" id="ARBA00022605"/>
    </source>
</evidence>
<dbReference type="CDD" id="cd12173">
    <property type="entry name" value="PGDH_4"/>
    <property type="match status" value="1"/>
</dbReference>
<dbReference type="InterPro" id="IPR050857">
    <property type="entry name" value="D-2-hydroxyacid_DH"/>
</dbReference>
<dbReference type="EC" id="1.1.1.95" evidence="11"/>
<dbReference type="PANTHER" id="PTHR42789:SF1">
    <property type="entry name" value="D-ISOMER SPECIFIC 2-HYDROXYACID DEHYDROGENASE FAMILY PROTEIN (AFU_ORTHOLOGUE AFUA_6G10090)"/>
    <property type="match status" value="1"/>
</dbReference>
<evidence type="ECO:0000256" key="10">
    <source>
        <dbReference type="ARBA" id="ARBA00048731"/>
    </source>
</evidence>
<dbReference type="InterPro" id="IPR029752">
    <property type="entry name" value="D-isomer_DH_CS1"/>
</dbReference>
<dbReference type="Gene3D" id="3.30.1330.90">
    <property type="entry name" value="D-3-phosphoglycerate dehydrogenase, domain 3"/>
    <property type="match status" value="1"/>
</dbReference>
<dbReference type="InterPro" id="IPR045626">
    <property type="entry name" value="PGDH_ASB_dom"/>
</dbReference>
<dbReference type="InterPro" id="IPR002912">
    <property type="entry name" value="ACT_dom"/>
</dbReference>
<dbReference type="HOGENOM" id="CLU_019796_8_1_0"/>
<gene>
    <name evidence="13" type="ordered locus">Acid345_0115</name>
</gene>
<evidence type="ECO:0000313" key="13">
    <source>
        <dbReference type="EMBL" id="ABF39120.1"/>
    </source>
</evidence>
<dbReference type="RefSeq" id="WP_011520922.1">
    <property type="nucleotide sequence ID" value="NC_008009.1"/>
</dbReference>
<dbReference type="Gene3D" id="3.40.50.720">
    <property type="entry name" value="NAD(P)-binding Rossmann-like Domain"/>
    <property type="match status" value="2"/>
</dbReference>
<dbReference type="STRING" id="204669.Acid345_0115"/>
<dbReference type="InterPro" id="IPR029753">
    <property type="entry name" value="D-isomer_DH_CS"/>
</dbReference>
<dbReference type="SUPFAM" id="SSF51735">
    <property type="entry name" value="NAD(P)-binding Rossmann-fold domains"/>
    <property type="match status" value="1"/>
</dbReference>
<dbReference type="PROSITE" id="PS00671">
    <property type="entry name" value="D_2_HYDROXYACID_DH_3"/>
    <property type="match status" value="1"/>
</dbReference>
<evidence type="ECO:0000256" key="3">
    <source>
        <dbReference type="ARBA" id="ARBA00005854"/>
    </source>
</evidence>
<dbReference type="EnsemblBacteria" id="ABF39120">
    <property type="protein sequence ID" value="ABF39120"/>
    <property type="gene ID" value="Acid345_0115"/>
</dbReference>
<dbReference type="PROSITE" id="PS51671">
    <property type="entry name" value="ACT"/>
    <property type="match status" value="1"/>
</dbReference>
<dbReference type="FunFam" id="3.40.50.720:FF:000021">
    <property type="entry name" value="D-3-phosphoglycerate dehydrogenase"/>
    <property type="match status" value="1"/>
</dbReference>
<protein>
    <recommendedName>
        <fullName evidence="4 11">D-3-phosphoglycerate dehydrogenase</fullName>
        <ecNumber evidence="11">1.1.1.95</ecNumber>
    </recommendedName>
</protein>
<dbReference type="GO" id="GO:0006564">
    <property type="term" value="P:L-serine biosynthetic process"/>
    <property type="evidence" value="ECO:0007669"/>
    <property type="project" value="UniProtKB-UniRule"/>
</dbReference>
<evidence type="ECO:0000259" key="12">
    <source>
        <dbReference type="PROSITE" id="PS51671"/>
    </source>
</evidence>
<dbReference type="Gene3D" id="3.30.70.260">
    <property type="match status" value="1"/>
</dbReference>
<evidence type="ECO:0000256" key="9">
    <source>
        <dbReference type="ARBA" id="ARBA00048126"/>
    </source>
</evidence>
<keyword evidence="6 11" id="KW-0560">Oxidoreductase</keyword>
<evidence type="ECO:0000256" key="7">
    <source>
        <dbReference type="ARBA" id="ARBA00023027"/>
    </source>
</evidence>
<dbReference type="EMBL" id="CP000360">
    <property type="protein sequence ID" value="ABF39120.1"/>
    <property type="molecule type" value="Genomic_DNA"/>
</dbReference>
<evidence type="ECO:0000256" key="8">
    <source>
        <dbReference type="ARBA" id="ARBA00023299"/>
    </source>
</evidence>
<dbReference type="InterPro" id="IPR045865">
    <property type="entry name" value="ACT-like_dom_sf"/>
</dbReference>